<dbReference type="PANTHER" id="PTHR32440">
    <property type="entry name" value="PHOSPHATASE DCR2-RELATED-RELATED"/>
    <property type="match status" value="1"/>
</dbReference>
<dbReference type="InterPro" id="IPR004843">
    <property type="entry name" value="Calcineurin-like_PHP"/>
</dbReference>
<reference evidence="3 4" key="1">
    <citation type="submission" date="2017-04" db="EMBL/GenBank/DDBJ databases">
        <title>Genome sequencing of [Candida] sorbophila.</title>
        <authorList>
            <person name="Ahn J.O."/>
        </authorList>
    </citation>
    <scope>NUCLEOTIDE SEQUENCE [LARGE SCALE GENOMIC DNA]</scope>
    <source>
        <strain evidence="3 4">DS02</strain>
    </source>
</reference>
<dbReference type="RefSeq" id="XP_024663620.1">
    <property type="nucleotide sequence ID" value="XM_024807852.1"/>
</dbReference>
<dbReference type="SUPFAM" id="SSF56300">
    <property type="entry name" value="Metallo-dependent phosphatases"/>
    <property type="match status" value="1"/>
</dbReference>
<dbReference type="STRING" id="45607.A0A2T0FFC2"/>
<dbReference type="Gene3D" id="3.60.21.10">
    <property type="match status" value="1"/>
</dbReference>
<feature type="region of interest" description="Disordered" evidence="1">
    <location>
        <begin position="571"/>
        <end position="618"/>
    </location>
</feature>
<sequence>MRLPRLWIRQLVKLFAGIALLCGAVLLVDFQLNFLPSSVHSRLPLHTHSPIVTDIKVVSCLRLGSCLPDGQDGWYKHPKELSLGKAWFSKTYLYTRRFWDEDLYTSTRVVLDVAISSANGVVPLEVVEDIGAGDTVSSHTDGSTSSQAAEKAIREMALKLGWVEQDPDAGLWVKYGKYHPSKSVSAVKVLFGDDAVYPLPGWRLVEGGLKIGSAPFPPRLALRTGPKQVPTKPNLQIFNQQFKICQLTDLHMRAGTHPCRDPEPPLRDGEKCDADAKTLGFINDALDHEKPDLIVYTGDMIHGSASGDPETALLKALSPAIERQIPFAAIFGNHDGEVPGNNAELMKIMQELPFSLAQAGSDNATGVGNYMLTASVNKNPALTMYFLDTHTRKDRFGYDCIHKSQLDYMRELHQSIAPQQAEYAHIPLAMAFIHIPIPEYRNVNNPMVGTYREAVIAPSCDEGSRAMLSDIGVSVVTAGHDHCNDQCILDNSVEGSPPVWLCYGGGTGYGGYGKYPDKDGLNYQRRIRFFDVDTQGSTISSYKVVHNHYQTIDRQILVKNGVAYNELDVSINSEDSRQHDHPPEPAASSDRSQQKADTSSEGTVEPDTIESEETTKVE</sequence>
<accession>A0A2T0FFC2</accession>
<evidence type="ECO:0000256" key="1">
    <source>
        <dbReference type="SAM" id="MobiDB-lite"/>
    </source>
</evidence>
<gene>
    <name evidence="3" type="ORF">B9G98_01294</name>
</gene>
<evidence type="ECO:0000313" key="4">
    <source>
        <dbReference type="Proteomes" id="UP000238350"/>
    </source>
</evidence>
<feature type="compositionally biased region" description="Basic and acidic residues" evidence="1">
    <location>
        <begin position="574"/>
        <end position="583"/>
    </location>
</feature>
<evidence type="ECO:0000259" key="2">
    <source>
        <dbReference type="Pfam" id="PF00149"/>
    </source>
</evidence>
<dbReference type="InterPro" id="IPR029052">
    <property type="entry name" value="Metallo-depent_PP-like"/>
</dbReference>
<comment type="caution">
    <text evidence="3">The sequence shown here is derived from an EMBL/GenBank/DDBJ whole genome shotgun (WGS) entry which is preliminary data.</text>
</comment>
<dbReference type="GO" id="GO:0004721">
    <property type="term" value="F:phosphoprotein phosphatase activity"/>
    <property type="evidence" value="ECO:0007669"/>
    <property type="project" value="TreeGrafter"/>
</dbReference>
<dbReference type="GeneID" id="36515043"/>
<dbReference type="Proteomes" id="UP000238350">
    <property type="component" value="Unassembled WGS sequence"/>
</dbReference>
<organism evidence="3 4">
    <name type="scientific">Wickerhamiella sorbophila</name>
    <dbReference type="NCBI Taxonomy" id="45607"/>
    <lineage>
        <taxon>Eukaryota</taxon>
        <taxon>Fungi</taxon>
        <taxon>Dikarya</taxon>
        <taxon>Ascomycota</taxon>
        <taxon>Saccharomycotina</taxon>
        <taxon>Dipodascomycetes</taxon>
        <taxon>Dipodascales</taxon>
        <taxon>Trichomonascaceae</taxon>
        <taxon>Wickerhamiella</taxon>
    </lineage>
</organism>
<feature type="domain" description="Calcineurin-like phosphoesterase" evidence="2">
    <location>
        <begin position="242"/>
        <end position="483"/>
    </location>
</feature>
<dbReference type="AlphaFoldDB" id="A0A2T0FFC2"/>
<keyword evidence="4" id="KW-1185">Reference proteome</keyword>
<dbReference type="EMBL" id="NDIQ01000001">
    <property type="protein sequence ID" value="PRT53674.1"/>
    <property type="molecule type" value="Genomic_DNA"/>
</dbReference>
<dbReference type="GO" id="GO:0005737">
    <property type="term" value="C:cytoplasm"/>
    <property type="evidence" value="ECO:0007669"/>
    <property type="project" value="TreeGrafter"/>
</dbReference>
<name>A0A2T0FFC2_9ASCO</name>
<dbReference type="CDD" id="cd07383">
    <property type="entry name" value="MPP_Dcr2"/>
    <property type="match status" value="1"/>
</dbReference>
<evidence type="ECO:0000313" key="3">
    <source>
        <dbReference type="EMBL" id="PRT53674.1"/>
    </source>
</evidence>
<dbReference type="OrthoDB" id="783096at2759"/>
<proteinExistence type="predicted"/>
<dbReference type="Pfam" id="PF00149">
    <property type="entry name" value="Metallophos"/>
    <property type="match status" value="1"/>
</dbReference>
<feature type="compositionally biased region" description="Polar residues" evidence="1">
    <location>
        <begin position="589"/>
        <end position="602"/>
    </location>
</feature>
<dbReference type="PANTHER" id="PTHR32440:SF0">
    <property type="entry name" value="PHOSPHATASE DCR2-RELATED"/>
    <property type="match status" value="1"/>
</dbReference>
<protein>
    <submittedName>
        <fullName evidence="3">Phosphatase DCR2</fullName>
    </submittedName>
</protein>